<organism evidence="2">
    <name type="scientific">Klebsiella pneumoniae</name>
    <dbReference type="NCBI Taxonomy" id="573"/>
    <lineage>
        <taxon>Bacteria</taxon>
        <taxon>Pseudomonadati</taxon>
        <taxon>Pseudomonadota</taxon>
        <taxon>Gammaproteobacteria</taxon>
        <taxon>Enterobacterales</taxon>
        <taxon>Enterobacteriaceae</taxon>
        <taxon>Klebsiella/Raoultella group</taxon>
        <taxon>Klebsiella</taxon>
        <taxon>Klebsiella pneumoniae complex</taxon>
    </lineage>
</organism>
<sequence length="315" mass="36453">MKLSIIIPCYNCAERINKLLMQIYPQVEDNDNVEVILVNDGSTDNTKDVISAFLQNNDSNKFLLITTQNKGAAAAREKGLEFATGEYVFFCDSDDLISHKFVQTILSVCETCADVIYFSSEIISSGQNYHKIADKVLFEDNISFTSPDDFLLHQLKHGYWTAAVWTYVFKRSIAVSQHITFSSRRAHEDHLFTAKIILNAKQIICLKDTLYFQILTLGSLTNSKKNLRYISERYLSFVQARELLKGRCKKKTIFHYEIWSLRSIISLFLENRSILLNAMFSYPVWKAAFAERTLIYKFAFFIFKNKIWRGVNNND</sequence>
<dbReference type="InterPro" id="IPR029044">
    <property type="entry name" value="Nucleotide-diphossugar_trans"/>
</dbReference>
<name>A0A0G3EWW1_KLEPN</name>
<reference evidence="3 4" key="2">
    <citation type="submission" date="2019-08" db="EMBL/GenBank/DDBJ databases">
        <title>Phenotypic and genetic characterization of extended-spectrum b-lactamase-producing hypermucoviscous Klebsiella pneumoniae from Chile.</title>
        <authorList>
            <person name="Morales-Leon F."/>
            <person name="Caro C."/>
            <person name="Opazo-Capurro A."/>
            <person name="Lincopan N."/>
            <person name="Dominguez-Yevenes M."/>
            <person name="Lima C."/>
            <person name="Bello-Toledo H."/>
            <person name="Gonzalez-Rocha G."/>
        </authorList>
    </citation>
    <scope>NUCLEOTIDE SEQUENCE [LARGE SCALE GENOMIC DNA]</scope>
    <source>
        <strain evidence="3 4">UCO-494</strain>
    </source>
</reference>
<evidence type="ECO:0000313" key="2">
    <source>
        <dbReference type="EMBL" id="AKJ75390.1"/>
    </source>
</evidence>
<dbReference type="CDD" id="cd00761">
    <property type="entry name" value="Glyco_tranf_GTA_type"/>
    <property type="match status" value="1"/>
</dbReference>
<dbReference type="Gene3D" id="3.90.550.10">
    <property type="entry name" value="Spore Coat Polysaccharide Biosynthesis Protein SpsA, Chain A"/>
    <property type="match status" value="1"/>
</dbReference>
<accession>A0A0G3EWW1</accession>
<proteinExistence type="predicted"/>
<dbReference type="InterPro" id="IPR001173">
    <property type="entry name" value="Glyco_trans_2-like"/>
</dbReference>
<evidence type="ECO:0000259" key="1">
    <source>
        <dbReference type="Pfam" id="PF00535"/>
    </source>
</evidence>
<dbReference type="RefSeq" id="WP_049117692.1">
    <property type="nucleotide sequence ID" value="NZ_BGMA01000043.1"/>
</dbReference>
<dbReference type="Proteomes" id="UP000322977">
    <property type="component" value="Unassembled WGS sequence"/>
</dbReference>
<dbReference type="Pfam" id="PF00535">
    <property type="entry name" value="Glycos_transf_2"/>
    <property type="match status" value="1"/>
</dbReference>
<dbReference type="PANTHER" id="PTHR22916">
    <property type="entry name" value="GLYCOSYLTRANSFERASE"/>
    <property type="match status" value="1"/>
</dbReference>
<dbReference type="PANTHER" id="PTHR22916:SF3">
    <property type="entry name" value="UDP-GLCNAC:BETAGAL BETA-1,3-N-ACETYLGLUCOSAMINYLTRANSFERASE-LIKE PROTEIN 1"/>
    <property type="match status" value="1"/>
</dbReference>
<gene>
    <name evidence="2" type="ORF">DU4033/04_00015</name>
    <name evidence="3" type="ORF">FXN67_29510</name>
</gene>
<dbReference type="EMBL" id="KR007676">
    <property type="protein sequence ID" value="AKJ75390.1"/>
    <property type="molecule type" value="Genomic_DNA"/>
</dbReference>
<evidence type="ECO:0000313" key="3">
    <source>
        <dbReference type="EMBL" id="TYL70745.1"/>
    </source>
</evidence>
<dbReference type="AlphaFoldDB" id="A0A0G3EWW1"/>
<protein>
    <submittedName>
        <fullName evidence="3">Glycosyltransferase</fullName>
    </submittedName>
    <submittedName>
        <fullName evidence="2">Hyaluronan synthase</fullName>
    </submittedName>
</protein>
<dbReference type="EMBL" id="VSSY01000082">
    <property type="protein sequence ID" value="TYL70745.1"/>
    <property type="molecule type" value="Genomic_DNA"/>
</dbReference>
<keyword evidence="3" id="KW-0808">Transferase</keyword>
<dbReference type="SUPFAM" id="SSF53448">
    <property type="entry name" value="Nucleotide-diphospho-sugar transferases"/>
    <property type="match status" value="1"/>
</dbReference>
<evidence type="ECO:0000313" key="4">
    <source>
        <dbReference type="Proteomes" id="UP000322977"/>
    </source>
</evidence>
<reference evidence="2" key="1">
    <citation type="journal article" date="2015" name="Genome Biol. Evol.">
        <title>Extensive Capsule Locus Variation and Large-Scale Genomic Recombination within the Klebsiella pneumoniae Clonal Group 258.</title>
        <authorList>
            <person name="Wyres K.L."/>
            <person name="Gorrie C."/>
            <person name="Edwards D.J."/>
            <person name="Wertheim H.F."/>
            <person name="Hsu L.Y."/>
            <person name="Van Kinh N."/>
            <person name="Zadoks R."/>
            <person name="Baker S."/>
            <person name="Holt K.E."/>
        </authorList>
    </citation>
    <scope>NUCLEOTIDE SEQUENCE</scope>
    <source>
        <strain evidence="2">DU4033/04</strain>
    </source>
</reference>
<dbReference type="GO" id="GO:0016758">
    <property type="term" value="F:hexosyltransferase activity"/>
    <property type="evidence" value="ECO:0007669"/>
    <property type="project" value="UniProtKB-ARBA"/>
</dbReference>
<feature type="domain" description="Glycosyltransferase 2-like" evidence="1">
    <location>
        <begin position="4"/>
        <end position="143"/>
    </location>
</feature>